<sequence>MALGRASRAALLPLICGPKVHRHKRFHFTVQAPRCSTRTSALSEHQRPIMSPFSIKSRQQSRVLTGVFYKEQRDKIQIEKKTTSVWARCFQGFMGQAQYQPTRYRYRVRDLHCP</sequence>
<accession>S8B4Z9</accession>
<reference evidence="1 2" key="1">
    <citation type="journal article" date="2013" name="PLoS ONE">
        <title>Genomic and secretomic analyses reveal unique features of the lignocellulolytic enzyme system of Penicillium decumbens.</title>
        <authorList>
            <person name="Liu G."/>
            <person name="Zhang L."/>
            <person name="Wei X."/>
            <person name="Zou G."/>
            <person name="Qin Y."/>
            <person name="Ma L."/>
            <person name="Li J."/>
            <person name="Zheng H."/>
            <person name="Wang S."/>
            <person name="Wang C."/>
            <person name="Xun L."/>
            <person name="Zhao G.-P."/>
            <person name="Zhou Z."/>
            <person name="Qu Y."/>
        </authorList>
    </citation>
    <scope>NUCLEOTIDE SEQUENCE [LARGE SCALE GENOMIC DNA]</scope>
    <source>
        <strain evidence="2">114-2 / CGMCC 5302</strain>
    </source>
</reference>
<dbReference type="AlphaFoldDB" id="S8B4Z9"/>
<protein>
    <submittedName>
        <fullName evidence="1">Uncharacterized protein</fullName>
    </submittedName>
</protein>
<keyword evidence="2" id="KW-1185">Reference proteome</keyword>
<dbReference type="Proteomes" id="UP000019376">
    <property type="component" value="Unassembled WGS sequence"/>
</dbReference>
<dbReference type="EMBL" id="KB644415">
    <property type="protein sequence ID" value="EPS33898.1"/>
    <property type="molecule type" value="Genomic_DNA"/>
</dbReference>
<proteinExistence type="predicted"/>
<evidence type="ECO:0000313" key="2">
    <source>
        <dbReference type="Proteomes" id="UP000019376"/>
    </source>
</evidence>
<gene>
    <name evidence="1" type="ORF">PDE_08860</name>
</gene>
<evidence type="ECO:0000313" key="1">
    <source>
        <dbReference type="EMBL" id="EPS33898.1"/>
    </source>
</evidence>
<organism evidence="1 2">
    <name type="scientific">Penicillium oxalicum (strain 114-2 / CGMCC 5302)</name>
    <name type="common">Penicillium decumbens</name>
    <dbReference type="NCBI Taxonomy" id="933388"/>
    <lineage>
        <taxon>Eukaryota</taxon>
        <taxon>Fungi</taxon>
        <taxon>Dikarya</taxon>
        <taxon>Ascomycota</taxon>
        <taxon>Pezizomycotina</taxon>
        <taxon>Eurotiomycetes</taxon>
        <taxon>Eurotiomycetidae</taxon>
        <taxon>Eurotiales</taxon>
        <taxon>Aspergillaceae</taxon>
        <taxon>Penicillium</taxon>
    </lineage>
</organism>
<name>S8B4Z9_PENO1</name>
<dbReference type="HOGENOM" id="CLU_2121897_0_0_1"/>